<comment type="caution">
    <text evidence="4">The sequence shown here is derived from an EMBL/GenBank/DDBJ whole genome shotgun (WGS) entry which is preliminary data.</text>
</comment>
<evidence type="ECO:0000256" key="1">
    <source>
        <dbReference type="SAM" id="MobiDB-lite"/>
    </source>
</evidence>
<evidence type="ECO:0000313" key="5">
    <source>
        <dbReference type="Proteomes" id="UP000775213"/>
    </source>
</evidence>
<sequence length="70" mass="7865">MSNRRLENVGRDAFFLLEKVLKAQPAVIDSNEAAKKYGGVVIVTTYPPPPKRQPVSRNPPATRKLSRWGF</sequence>
<gene>
    <name evidence="2" type="ORF">IEQ34_000991</name>
    <name evidence="3" type="ORF">IEQ34_001209</name>
    <name evidence="4" type="ORF">IEQ34_001574</name>
</gene>
<accession>A0AAV7HN23</accession>
<reference evidence="4 5" key="1">
    <citation type="journal article" date="2021" name="Hortic Res">
        <title>Chromosome-scale assembly of the Dendrobium chrysotoxum genome enhances the understanding of orchid evolution.</title>
        <authorList>
            <person name="Zhang Y."/>
            <person name="Zhang G.Q."/>
            <person name="Zhang D."/>
            <person name="Liu X.D."/>
            <person name="Xu X.Y."/>
            <person name="Sun W.H."/>
            <person name="Yu X."/>
            <person name="Zhu X."/>
            <person name="Wang Z.W."/>
            <person name="Zhao X."/>
            <person name="Zhong W.Y."/>
            <person name="Chen H."/>
            <person name="Yin W.L."/>
            <person name="Huang T."/>
            <person name="Niu S.C."/>
            <person name="Liu Z.J."/>
        </authorList>
    </citation>
    <scope>NUCLEOTIDE SEQUENCE [LARGE SCALE GENOMIC DNA]</scope>
    <source>
        <strain evidence="4">Lindl</strain>
    </source>
</reference>
<protein>
    <submittedName>
        <fullName evidence="4">Uncharacterized protein</fullName>
    </submittedName>
</protein>
<keyword evidence="5" id="KW-1185">Reference proteome</keyword>
<feature type="region of interest" description="Disordered" evidence="1">
    <location>
        <begin position="48"/>
        <end position="70"/>
    </location>
</feature>
<dbReference type="EMBL" id="JAGFBR010000002">
    <property type="protein sequence ID" value="KAH0469651.1"/>
    <property type="molecule type" value="Genomic_DNA"/>
</dbReference>
<proteinExistence type="predicted"/>
<dbReference type="AlphaFoldDB" id="A0AAV7HN23"/>
<evidence type="ECO:0000313" key="4">
    <source>
        <dbReference type="EMBL" id="KAH0470016.1"/>
    </source>
</evidence>
<name>A0AAV7HN23_DENCH</name>
<evidence type="ECO:0000313" key="2">
    <source>
        <dbReference type="EMBL" id="KAH0469433.1"/>
    </source>
</evidence>
<organism evidence="4 5">
    <name type="scientific">Dendrobium chrysotoxum</name>
    <name type="common">Orchid</name>
    <dbReference type="NCBI Taxonomy" id="161865"/>
    <lineage>
        <taxon>Eukaryota</taxon>
        <taxon>Viridiplantae</taxon>
        <taxon>Streptophyta</taxon>
        <taxon>Embryophyta</taxon>
        <taxon>Tracheophyta</taxon>
        <taxon>Spermatophyta</taxon>
        <taxon>Magnoliopsida</taxon>
        <taxon>Liliopsida</taxon>
        <taxon>Asparagales</taxon>
        <taxon>Orchidaceae</taxon>
        <taxon>Epidendroideae</taxon>
        <taxon>Malaxideae</taxon>
        <taxon>Dendrobiinae</taxon>
        <taxon>Dendrobium</taxon>
    </lineage>
</organism>
<reference evidence="4" key="2">
    <citation type="submission" date="2021-03" db="EMBL/GenBank/DDBJ databases">
        <authorList>
            <person name="Zhang Y."/>
            <person name="Zhang G.-Q."/>
            <person name="Huang T."/>
            <person name="Niu S.-C."/>
            <person name="Liu Z.-J."/>
        </authorList>
    </citation>
    <scope>NUCLEOTIDE SEQUENCE</scope>
    <source>
        <strain evidence="4">Lindl</strain>
        <tissue evidence="4">Fresh leaves</tissue>
    </source>
</reference>
<dbReference type="EMBL" id="JAGFBR010000002">
    <property type="protein sequence ID" value="KAH0469433.1"/>
    <property type="molecule type" value="Genomic_DNA"/>
</dbReference>
<dbReference type="Proteomes" id="UP000775213">
    <property type="component" value="Unassembled WGS sequence"/>
</dbReference>
<evidence type="ECO:0000313" key="3">
    <source>
        <dbReference type="EMBL" id="KAH0469651.1"/>
    </source>
</evidence>
<dbReference type="EMBL" id="JAGFBR010000002">
    <property type="protein sequence ID" value="KAH0470016.1"/>
    <property type="molecule type" value="Genomic_DNA"/>
</dbReference>